<dbReference type="AlphaFoldDB" id="A0A7W5ETB0"/>
<organism evidence="1 2">
    <name type="scientific">Halomonas stenophila</name>
    <dbReference type="NCBI Taxonomy" id="795312"/>
    <lineage>
        <taxon>Bacteria</taxon>
        <taxon>Pseudomonadati</taxon>
        <taxon>Pseudomonadota</taxon>
        <taxon>Gammaproteobacteria</taxon>
        <taxon>Oceanospirillales</taxon>
        <taxon>Halomonadaceae</taxon>
        <taxon>Halomonas</taxon>
    </lineage>
</organism>
<name>A0A7W5ETB0_9GAMM</name>
<proteinExistence type="predicted"/>
<comment type="caution">
    <text evidence="1">The sequence shown here is derived from an EMBL/GenBank/DDBJ whole genome shotgun (WGS) entry which is preliminary data.</text>
</comment>
<gene>
    <name evidence="1" type="ORF">FHR97_001911</name>
</gene>
<keyword evidence="2" id="KW-1185">Reference proteome</keyword>
<protein>
    <submittedName>
        <fullName evidence="1">Uncharacterized protein</fullName>
    </submittedName>
</protein>
<evidence type="ECO:0000313" key="1">
    <source>
        <dbReference type="EMBL" id="MBB3231059.1"/>
    </source>
</evidence>
<dbReference type="Proteomes" id="UP000518892">
    <property type="component" value="Unassembled WGS sequence"/>
</dbReference>
<evidence type="ECO:0000313" key="2">
    <source>
        <dbReference type="Proteomes" id="UP000518892"/>
    </source>
</evidence>
<dbReference type="RefSeq" id="WP_183383548.1">
    <property type="nucleotide sequence ID" value="NZ_JACHXR010000004.1"/>
</dbReference>
<dbReference type="EMBL" id="JACHXR010000004">
    <property type="protein sequence ID" value="MBB3231059.1"/>
    <property type="molecule type" value="Genomic_DNA"/>
</dbReference>
<sequence>MTLDQLKQLINEQDEAQRTASAAVRPAHTAAMEAAQELREKLEGSTDQLAQRDALKAVVEAAAGKVFSTKASLPQAGIILGQHAAAAADRPGVPAAAGRDGKWLIAHAMSSTAGYSPKQRQQVVAALVLAANGAGIETGLIEFPNSWADFPSMGNLEQMAETMDPDAVAAMRAEQAEQAALLAEALRLEDALKQARPRLAAVGAGKDEMVVTVKNTRGGSIGVAGVTFEPGNNEVSAEQFAKVRGKKSFEAQVKDGFLEVVSNSVIVEEV</sequence>
<accession>A0A7W5ETB0</accession>
<reference evidence="1 2" key="1">
    <citation type="submission" date="2020-08" db="EMBL/GenBank/DDBJ databases">
        <title>Genomic Encyclopedia of Type Strains, Phase III (KMG-III): the genomes of soil and plant-associated and newly described type strains.</title>
        <authorList>
            <person name="Whitman W."/>
        </authorList>
    </citation>
    <scope>NUCLEOTIDE SEQUENCE [LARGE SCALE GENOMIC DNA]</scope>
    <source>
        <strain evidence="1 2">CECT 7744</strain>
    </source>
</reference>